<gene>
    <name evidence="2" type="ordered locus">AALP_Aa2g100000</name>
</gene>
<feature type="region of interest" description="Disordered" evidence="1">
    <location>
        <begin position="1"/>
        <end position="21"/>
    </location>
</feature>
<reference evidence="3" key="1">
    <citation type="journal article" date="2015" name="Nat. Plants">
        <title>Genome expansion of Arabis alpina linked with retrotransposition and reduced symmetric DNA methylation.</title>
        <authorList>
            <person name="Willing E.M."/>
            <person name="Rawat V."/>
            <person name="Mandakova T."/>
            <person name="Maumus F."/>
            <person name="James G.V."/>
            <person name="Nordstroem K.J."/>
            <person name="Becker C."/>
            <person name="Warthmann N."/>
            <person name="Chica C."/>
            <person name="Szarzynska B."/>
            <person name="Zytnicki M."/>
            <person name="Albani M.C."/>
            <person name="Kiefer C."/>
            <person name="Bergonzi S."/>
            <person name="Castaings L."/>
            <person name="Mateos J.L."/>
            <person name="Berns M.C."/>
            <person name="Bujdoso N."/>
            <person name="Piofczyk T."/>
            <person name="de Lorenzo L."/>
            <person name="Barrero-Sicilia C."/>
            <person name="Mateos I."/>
            <person name="Piednoel M."/>
            <person name="Hagmann J."/>
            <person name="Chen-Min-Tao R."/>
            <person name="Iglesias-Fernandez R."/>
            <person name="Schuster S.C."/>
            <person name="Alonso-Blanco C."/>
            <person name="Roudier F."/>
            <person name="Carbonero P."/>
            <person name="Paz-Ares J."/>
            <person name="Davis S.J."/>
            <person name="Pecinka A."/>
            <person name="Quesneville H."/>
            <person name="Colot V."/>
            <person name="Lysak M.A."/>
            <person name="Weigel D."/>
            <person name="Coupland G."/>
            <person name="Schneeberger K."/>
        </authorList>
    </citation>
    <scope>NUCLEOTIDE SEQUENCE [LARGE SCALE GENOMIC DNA]</scope>
    <source>
        <strain evidence="3">cv. Pajares</strain>
    </source>
</reference>
<dbReference type="Proteomes" id="UP000029120">
    <property type="component" value="Chromosome 2"/>
</dbReference>
<protein>
    <submittedName>
        <fullName evidence="2">Uncharacterized protein</fullName>
    </submittedName>
</protein>
<dbReference type="EMBL" id="CM002870">
    <property type="protein sequence ID" value="KFK41213.1"/>
    <property type="molecule type" value="Genomic_DNA"/>
</dbReference>
<evidence type="ECO:0000256" key="1">
    <source>
        <dbReference type="SAM" id="MobiDB-lite"/>
    </source>
</evidence>
<dbReference type="AlphaFoldDB" id="A0A087HGG1"/>
<name>A0A087HGG1_ARAAL</name>
<sequence>MIVAPESMSAPSSETVPGGGCGRKDHRCFVVEERFPVVVVVIVIDTNEVKPKELKEINRKLFRFE</sequence>
<evidence type="ECO:0000313" key="3">
    <source>
        <dbReference type="Proteomes" id="UP000029120"/>
    </source>
</evidence>
<proteinExistence type="predicted"/>
<keyword evidence="3" id="KW-1185">Reference proteome</keyword>
<organism evidence="2 3">
    <name type="scientific">Arabis alpina</name>
    <name type="common">Alpine rock-cress</name>
    <dbReference type="NCBI Taxonomy" id="50452"/>
    <lineage>
        <taxon>Eukaryota</taxon>
        <taxon>Viridiplantae</taxon>
        <taxon>Streptophyta</taxon>
        <taxon>Embryophyta</taxon>
        <taxon>Tracheophyta</taxon>
        <taxon>Spermatophyta</taxon>
        <taxon>Magnoliopsida</taxon>
        <taxon>eudicotyledons</taxon>
        <taxon>Gunneridae</taxon>
        <taxon>Pentapetalae</taxon>
        <taxon>rosids</taxon>
        <taxon>malvids</taxon>
        <taxon>Brassicales</taxon>
        <taxon>Brassicaceae</taxon>
        <taxon>Arabideae</taxon>
        <taxon>Arabis</taxon>
    </lineage>
</organism>
<dbReference type="Gramene" id="KFK41213">
    <property type="protein sequence ID" value="KFK41213"/>
    <property type="gene ID" value="AALP_AA2G100000"/>
</dbReference>
<evidence type="ECO:0000313" key="2">
    <source>
        <dbReference type="EMBL" id="KFK41213.1"/>
    </source>
</evidence>
<accession>A0A087HGG1</accession>